<dbReference type="GO" id="GO:0005886">
    <property type="term" value="C:plasma membrane"/>
    <property type="evidence" value="ECO:0007669"/>
    <property type="project" value="UniProtKB-SubCell"/>
</dbReference>
<dbReference type="AlphaFoldDB" id="A0A517ZHN2"/>
<dbReference type="InterPro" id="IPR017039">
    <property type="entry name" value="Virul_fac_BrkB"/>
</dbReference>
<evidence type="ECO:0000256" key="6">
    <source>
        <dbReference type="SAM" id="Phobius"/>
    </source>
</evidence>
<dbReference type="Gene3D" id="1.10.10.10">
    <property type="entry name" value="Winged helix-like DNA-binding domain superfamily/Winged helix DNA-binding domain"/>
    <property type="match status" value="1"/>
</dbReference>
<evidence type="ECO:0000256" key="5">
    <source>
        <dbReference type="ARBA" id="ARBA00023136"/>
    </source>
</evidence>
<evidence type="ECO:0000256" key="1">
    <source>
        <dbReference type="ARBA" id="ARBA00004651"/>
    </source>
</evidence>
<keyword evidence="4 6" id="KW-1133">Transmembrane helix</keyword>
<dbReference type="RefSeq" id="WP_197534605.1">
    <property type="nucleotide sequence ID" value="NZ_CP036276.1"/>
</dbReference>
<keyword evidence="3 6" id="KW-0812">Transmembrane</keyword>
<feature type="transmembrane region" description="Helical" evidence="6">
    <location>
        <begin position="139"/>
        <end position="161"/>
    </location>
</feature>
<dbReference type="Pfam" id="PF03631">
    <property type="entry name" value="Virul_fac_BrkB"/>
    <property type="match status" value="2"/>
</dbReference>
<dbReference type="InterPro" id="IPR036388">
    <property type="entry name" value="WH-like_DNA-bd_sf"/>
</dbReference>
<evidence type="ECO:0000256" key="4">
    <source>
        <dbReference type="ARBA" id="ARBA00022989"/>
    </source>
</evidence>
<gene>
    <name evidence="7" type="ORF">Mal52_04420</name>
</gene>
<dbReference type="PANTHER" id="PTHR30213">
    <property type="entry name" value="INNER MEMBRANE PROTEIN YHJD"/>
    <property type="match status" value="1"/>
</dbReference>
<feature type="transmembrane region" description="Helical" evidence="6">
    <location>
        <begin position="181"/>
        <end position="201"/>
    </location>
</feature>
<keyword evidence="5 6" id="KW-0472">Membrane</keyword>
<comment type="subcellular location">
    <subcellularLocation>
        <location evidence="1">Cell membrane</location>
        <topology evidence="1">Multi-pass membrane protein</topology>
    </subcellularLocation>
</comment>
<name>A0A517ZHN2_9PLAN</name>
<evidence type="ECO:0000256" key="3">
    <source>
        <dbReference type="ARBA" id="ARBA00022692"/>
    </source>
</evidence>
<organism evidence="7 8">
    <name type="scientific">Symmachiella dynata</name>
    <dbReference type="NCBI Taxonomy" id="2527995"/>
    <lineage>
        <taxon>Bacteria</taxon>
        <taxon>Pseudomonadati</taxon>
        <taxon>Planctomycetota</taxon>
        <taxon>Planctomycetia</taxon>
        <taxon>Planctomycetales</taxon>
        <taxon>Planctomycetaceae</taxon>
        <taxon>Symmachiella</taxon>
    </lineage>
</organism>
<feature type="transmembrane region" description="Helical" evidence="6">
    <location>
        <begin position="343"/>
        <end position="363"/>
    </location>
</feature>
<dbReference type="Proteomes" id="UP000319383">
    <property type="component" value="Chromosome"/>
</dbReference>
<evidence type="ECO:0000313" key="8">
    <source>
        <dbReference type="Proteomes" id="UP000319383"/>
    </source>
</evidence>
<dbReference type="EMBL" id="CP036276">
    <property type="protein sequence ID" value="QDU41987.1"/>
    <property type="molecule type" value="Genomic_DNA"/>
</dbReference>
<sequence>MIEKIRQFIQYALVWLKRVVTQPRSELDRWQRAALFTYDLSRFGARQLRHDRAPQMAAALAYRVLFGMLPVLIVATILVRAIIGIPDFQSQVESFLDEIGLAQIHVVDRNAGPNGEAEESINLKEWIVALIEKAAEINLAAVGWVGLALIIYSAISLMVTIENSFNTIYRAPEGRSWVRRVPLYWFILTISPAALGLAVYLDGQIDTLLDSNAAQAVAETALDEEQAARLLDTDTANAATAAAQPDGKTKAASPPRSRWQWLIDIGGFLWVVLIEWLFMFGVYTLVPNTEVAGKPAAIGALVTVLMLEVGKRTMGAYLANAFTISHLYGSLGLVPLFMFWVYLMWLGVLFGLQVSAALQMLHGRRLDEIERKRETIGLIDPAAVLTVMEIVTGRFNHSQQTSVQKIADEASLPASVVSQIFDRLVDAGMLHYLDHDKQTVTLAQPPELISADQLMNVGFEMADSTGDGRRCSMLERLRDTQRKLAAQATLASLVPVTPASGSSTSE</sequence>
<protein>
    <submittedName>
        <fullName evidence="7">Uncharacterized protein</fullName>
    </submittedName>
</protein>
<evidence type="ECO:0000256" key="2">
    <source>
        <dbReference type="ARBA" id="ARBA00022475"/>
    </source>
</evidence>
<dbReference type="KEGG" id="sdyn:Mal52_04420"/>
<keyword evidence="8" id="KW-1185">Reference proteome</keyword>
<reference evidence="7 8" key="1">
    <citation type="submission" date="2019-02" db="EMBL/GenBank/DDBJ databases">
        <title>Deep-cultivation of Planctomycetes and their phenomic and genomic characterization uncovers novel biology.</title>
        <authorList>
            <person name="Wiegand S."/>
            <person name="Jogler M."/>
            <person name="Boedeker C."/>
            <person name="Pinto D."/>
            <person name="Vollmers J."/>
            <person name="Rivas-Marin E."/>
            <person name="Kohn T."/>
            <person name="Peeters S.H."/>
            <person name="Heuer A."/>
            <person name="Rast P."/>
            <person name="Oberbeckmann S."/>
            <person name="Bunk B."/>
            <person name="Jeske O."/>
            <person name="Meyerdierks A."/>
            <person name="Storesund J.E."/>
            <person name="Kallscheuer N."/>
            <person name="Luecker S."/>
            <person name="Lage O.M."/>
            <person name="Pohl T."/>
            <person name="Merkel B.J."/>
            <person name="Hornburger P."/>
            <person name="Mueller R.-W."/>
            <person name="Bruemmer F."/>
            <person name="Labrenz M."/>
            <person name="Spormann A.M."/>
            <person name="Op den Camp H."/>
            <person name="Overmann J."/>
            <person name="Amann R."/>
            <person name="Jetten M.S.M."/>
            <person name="Mascher T."/>
            <person name="Medema M.H."/>
            <person name="Devos D.P."/>
            <person name="Kaster A.-K."/>
            <person name="Ovreas L."/>
            <person name="Rohde M."/>
            <person name="Galperin M.Y."/>
            <person name="Jogler C."/>
        </authorList>
    </citation>
    <scope>NUCLEOTIDE SEQUENCE [LARGE SCALE GENOMIC DNA]</scope>
    <source>
        <strain evidence="7 8">Mal52</strain>
    </source>
</reference>
<feature type="transmembrane region" description="Helical" evidence="6">
    <location>
        <begin position="60"/>
        <end position="83"/>
    </location>
</feature>
<keyword evidence="2" id="KW-1003">Cell membrane</keyword>
<dbReference type="PANTHER" id="PTHR30213:SF0">
    <property type="entry name" value="UPF0761 MEMBRANE PROTEIN YIHY"/>
    <property type="match status" value="1"/>
</dbReference>
<accession>A0A517ZHN2</accession>
<feature type="transmembrane region" description="Helical" evidence="6">
    <location>
        <begin position="261"/>
        <end position="286"/>
    </location>
</feature>
<proteinExistence type="predicted"/>
<evidence type="ECO:0000313" key="7">
    <source>
        <dbReference type="EMBL" id="QDU41987.1"/>
    </source>
</evidence>
<feature type="transmembrane region" description="Helical" evidence="6">
    <location>
        <begin position="292"/>
        <end position="310"/>
    </location>
</feature>